<evidence type="ECO:0000256" key="3">
    <source>
        <dbReference type="ARBA" id="ARBA00022980"/>
    </source>
</evidence>
<reference evidence="10" key="2">
    <citation type="submission" date="2015-01" db="EMBL/GenBank/DDBJ databases">
        <title>Evolutionary Origins and Diversification of the Mycorrhizal Mutualists.</title>
        <authorList>
            <consortium name="DOE Joint Genome Institute"/>
            <consortium name="Mycorrhizal Genomics Consortium"/>
            <person name="Kohler A."/>
            <person name="Kuo A."/>
            <person name="Nagy L.G."/>
            <person name="Floudas D."/>
            <person name="Copeland A."/>
            <person name="Barry K.W."/>
            <person name="Cichocki N."/>
            <person name="Veneault-Fourrey C."/>
            <person name="LaButti K."/>
            <person name="Lindquist E.A."/>
            <person name="Lipzen A."/>
            <person name="Lundell T."/>
            <person name="Morin E."/>
            <person name="Murat C."/>
            <person name="Riley R."/>
            <person name="Ohm R."/>
            <person name="Sun H."/>
            <person name="Tunlid A."/>
            <person name="Henrissat B."/>
            <person name="Grigoriev I.V."/>
            <person name="Hibbett D.S."/>
            <person name="Martin F."/>
        </authorList>
    </citation>
    <scope>NUCLEOTIDE SEQUENCE [LARGE SCALE GENOMIC DNA]</scope>
    <source>
        <strain evidence="10">Foug A</strain>
    </source>
</reference>
<evidence type="ECO:0000313" key="9">
    <source>
        <dbReference type="EMBL" id="KIM58578.1"/>
    </source>
</evidence>
<dbReference type="PANTHER" id="PTHR28595:SF1">
    <property type="entry name" value="LARGE RIBOSOMAL SUBUNIT PROTEIN ML54"/>
    <property type="match status" value="1"/>
</dbReference>
<evidence type="ECO:0000313" key="10">
    <source>
        <dbReference type="Proteomes" id="UP000053989"/>
    </source>
</evidence>
<evidence type="ECO:0000256" key="7">
    <source>
        <dbReference type="ARBA" id="ARBA00035179"/>
    </source>
</evidence>
<dbReference type="OrthoDB" id="10252718at2759"/>
<sequence length="127" mass="13967">MTLLTSSGVSLRRVSSFHFSRRYSVIPHPNAAPKGPAKPFLGDETRKGYSSEPPLSSCPPGTVISGLNFLKGQPPVLAMADEDYPAWLWGLLKPKTNDGVPGGEGEKRRLRKQNRQHLRDKNKFGAL</sequence>
<dbReference type="PANTHER" id="PTHR28595">
    <property type="entry name" value="39S RIBOSOMAL PROTEIN L54, MITOCHONDRIAL"/>
    <property type="match status" value="1"/>
</dbReference>
<evidence type="ECO:0000256" key="1">
    <source>
        <dbReference type="ARBA" id="ARBA00004173"/>
    </source>
</evidence>
<feature type="region of interest" description="Disordered" evidence="8">
    <location>
        <begin position="27"/>
        <end position="58"/>
    </location>
</feature>
<dbReference type="HOGENOM" id="CLU_144297_1_0_1"/>
<dbReference type="AlphaFoldDB" id="A0A0C2Z9L7"/>
<accession>A0A0C2Z9L7</accession>
<dbReference type="STRING" id="1036808.A0A0C2Z9L7"/>
<evidence type="ECO:0000256" key="6">
    <source>
        <dbReference type="ARBA" id="ARBA00033752"/>
    </source>
</evidence>
<evidence type="ECO:0000256" key="8">
    <source>
        <dbReference type="SAM" id="MobiDB-lite"/>
    </source>
</evidence>
<name>A0A0C2Z9L7_9AGAM</name>
<dbReference type="Pfam" id="PF08561">
    <property type="entry name" value="Ribosomal_L37"/>
    <property type="match status" value="1"/>
</dbReference>
<keyword evidence="2" id="KW-0809">Transit peptide</keyword>
<dbReference type="GO" id="GO:0003735">
    <property type="term" value="F:structural constituent of ribosome"/>
    <property type="evidence" value="ECO:0007669"/>
    <property type="project" value="TreeGrafter"/>
</dbReference>
<feature type="region of interest" description="Disordered" evidence="8">
    <location>
        <begin position="94"/>
        <end position="127"/>
    </location>
</feature>
<gene>
    <name evidence="9" type="ORF">SCLCIDRAFT_10197</name>
</gene>
<comment type="subcellular location">
    <subcellularLocation>
        <location evidence="1">Mitochondrion</location>
    </subcellularLocation>
</comment>
<feature type="compositionally biased region" description="Basic and acidic residues" evidence="8">
    <location>
        <begin position="117"/>
        <end position="127"/>
    </location>
</feature>
<dbReference type="InParanoid" id="A0A0C2Z9L7"/>
<proteinExistence type="inferred from homology"/>
<evidence type="ECO:0000256" key="4">
    <source>
        <dbReference type="ARBA" id="ARBA00023128"/>
    </source>
</evidence>
<reference evidence="9 10" key="1">
    <citation type="submission" date="2014-04" db="EMBL/GenBank/DDBJ databases">
        <authorList>
            <consortium name="DOE Joint Genome Institute"/>
            <person name="Kuo A."/>
            <person name="Kohler A."/>
            <person name="Nagy L.G."/>
            <person name="Floudas D."/>
            <person name="Copeland A."/>
            <person name="Barry K.W."/>
            <person name="Cichocki N."/>
            <person name="Veneault-Fourrey C."/>
            <person name="LaButti K."/>
            <person name="Lindquist E.A."/>
            <person name="Lipzen A."/>
            <person name="Lundell T."/>
            <person name="Morin E."/>
            <person name="Murat C."/>
            <person name="Sun H."/>
            <person name="Tunlid A."/>
            <person name="Henrissat B."/>
            <person name="Grigoriev I.V."/>
            <person name="Hibbett D.S."/>
            <person name="Martin F."/>
            <person name="Nordberg H.P."/>
            <person name="Cantor M.N."/>
            <person name="Hua S.X."/>
        </authorList>
    </citation>
    <scope>NUCLEOTIDE SEQUENCE [LARGE SCALE GENOMIC DNA]</scope>
    <source>
        <strain evidence="9 10">Foug A</strain>
    </source>
</reference>
<comment type="similarity">
    <text evidence="6">Belongs to the mitochondrion-specific ribosomal protein mL54 family.</text>
</comment>
<keyword evidence="3" id="KW-0689">Ribosomal protein</keyword>
<dbReference type="InterPro" id="IPR013870">
    <property type="entry name" value="Ribosomal_mL54"/>
</dbReference>
<keyword evidence="10" id="KW-1185">Reference proteome</keyword>
<protein>
    <recommendedName>
        <fullName evidence="7">Large ribosomal subunit protein mL54</fullName>
    </recommendedName>
</protein>
<dbReference type="Proteomes" id="UP000053989">
    <property type="component" value="Unassembled WGS sequence"/>
</dbReference>
<organism evidence="9 10">
    <name type="scientific">Scleroderma citrinum Foug A</name>
    <dbReference type="NCBI Taxonomy" id="1036808"/>
    <lineage>
        <taxon>Eukaryota</taxon>
        <taxon>Fungi</taxon>
        <taxon>Dikarya</taxon>
        <taxon>Basidiomycota</taxon>
        <taxon>Agaricomycotina</taxon>
        <taxon>Agaricomycetes</taxon>
        <taxon>Agaricomycetidae</taxon>
        <taxon>Boletales</taxon>
        <taxon>Sclerodermatineae</taxon>
        <taxon>Sclerodermataceae</taxon>
        <taxon>Scleroderma</taxon>
    </lineage>
</organism>
<dbReference type="FunCoup" id="A0A0C2Z9L7">
    <property type="interactions" value="30"/>
</dbReference>
<keyword evidence="4" id="KW-0496">Mitochondrion</keyword>
<evidence type="ECO:0000256" key="2">
    <source>
        <dbReference type="ARBA" id="ARBA00022946"/>
    </source>
</evidence>
<dbReference type="EMBL" id="KN822084">
    <property type="protein sequence ID" value="KIM58578.1"/>
    <property type="molecule type" value="Genomic_DNA"/>
</dbReference>
<keyword evidence="5" id="KW-0687">Ribonucleoprotein</keyword>
<dbReference type="GO" id="GO:0005762">
    <property type="term" value="C:mitochondrial large ribosomal subunit"/>
    <property type="evidence" value="ECO:0007669"/>
    <property type="project" value="TreeGrafter"/>
</dbReference>
<evidence type="ECO:0000256" key="5">
    <source>
        <dbReference type="ARBA" id="ARBA00023274"/>
    </source>
</evidence>